<feature type="domain" description="Thiamine pyrophosphate enzyme TPP-binding" evidence="5">
    <location>
        <begin position="398"/>
        <end position="547"/>
    </location>
</feature>
<protein>
    <submittedName>
        <fullName evidence="7">Thiamine pyrophosphate protein TPP binding domain protein</fullName>
    </submittedName>
</protein>
<feature type="domain" description="Thiamine pyrophosphate enzyme N-terminal TPP-binding" evidence="6">
    <location>
        <begin position="1"/>
        <end position="107"/>
    </location>
</feature>
<dbReference type="SUPFAM" id="SSF52467">
    <property type="entry name" value="DHS-like NAD/FAD-binding domain"/>
    <property type="match status" value="1"/>
</dbReference>
<dbReference type="InterPro" id="IPR012001">
    <property type="entry name" value="Thiamin_PyroP_enz_TPP-bd_dom"/>
</dbReference>
<comment type="similarity">
    <text evidence="1 3">Belongs to the TPP enzyme family.</text>
</comment>
<evidence type="ECO:0000256" key="2">
    <source>
        <dbReference type="ARBA" id="ARBA00023052"/>
    </source>
</evidence>
<dbReference type="InterPro" id="IPR012000">
    <property type="entry name" value="Thiamin_PyroP_enz_cen_dom"/>
</dbReference>
<dbReference type="HOGENOM" id="CLU_013748_1_3_10"/>
<dbReference type="Gene3D" id="3.40.50.970">
    <property type="match status" value="2"/>
</dbReference>
<sequence>MRVADYIAQLIAEHEQTAKTVFMVSGGGNMHLIDALGRNEKLRYVCNHHEQACAIAAEGYSRVSNQIGIAYVTTGPGGTNAITGVMGAWVDSIPMLIVSGQVKFQTTIASQPELNLRQLGDQEINIVDIVRPITKYAVMITDKNSIRFHLEKALYEAKHGRPGPVWIDVPLDIQGAQIEPESLEGFAPPPEPDYDLKIDQVMTALKRAKRPVIIAGNGIVLSGAVGKFRALAEKLGIPVLGTFARYDIVKESDPCYAGRFGTLGHRAGNFAVQNSDLIIAIGARLNVRAISYNWEYFGREAEKVVVDIDENELKKHTIKADIPVCADAGAFIKALSCALETLSPMHQQWMERCRRYRETFPTIIEERQKVKIKVDSYHFFDVLSDCAPDNAVFVFGNGTACVSSYQSLRLKQGQNIVVNSGCASMGYDLPAAIGACYAAPDRQIICVTGDGSMQMNIQELQTIVHNHLPIKLFVLNNEGYISIRNTQQGFFKGHFVGCEASSGVSCPDTLKVAEAYGLKNGRIDNHQGLSEQIKAFLSEDGPVVCEVMLDPGEKMEPKLSSEVKSDGRIVSKPLEDMFPFLDRDVFNQQMIIGTIDED</sequence>
<dbReference type="Pfam" id="PF00205">
    <property type="entry name" value="TPP_enzyme_M"/>
    <property type="match status" value="1"/>
</dbReference>
<dbReference type="GO" id="GO:0000287">
    <property type="term" value="F:magnesium ion binding"/>
    <property type="evidence" value="ECO:0007669"/>
    <property type="project" value="InterPro"/>
</dbReference>
<evidence type="ECO:0000313" key="7">
    <source>
        <dbReference type="EMBL" id="ACF11851.1"/>
    </source>
</evidence>
<keyword evidence="8" id="KW-1185">Reference proteome</keyword>
<dbReference type="InterPro" id="IPR029061">
    <property type="entry name" value="THDP-binding"/>
</dbReference>
<dbReference type="EMBL" id="CP001099">
    <property type="protein sequence ID" value="ACF11851.1"/>
    <property type="molecule type" value="Genomic_DNA"/>
</dbReference>
<evidence type="ECO:0000313" key="8">
    <source>
        <dbReference type="Proteomes" id="UP000008811"/>
    </source>
</evidence>
<evidence type="ECO:0000259" key="6">
    <source>
        <dbReference type="Pfam" id="PF02776"/>
    </source>
</evidence>
<dbReference type="RefSeq" id="WP_012502684.1">
    <property type="nucleotide sequence ID" value="NC_011027.1"/>
</dbReference>
<dbReference type="FunFam" id="3.40.50.970:FF:000007">
    <property type="entry name" value="Acetolactate synthase"/>
    <property type="match status" value="1"/>
</dbReference>
<dbReference type="GO" id="GO:0009099">
    <property type="term" value="P:L-valine biosynthetic process"/>
    <property type="evidence" value="ECO:0007669"/>
    <property type="project" value="TreeGrafter"/>
</dbReference>
<dbReference type="GO" id="GO:0050660">
    <property type="term" value="F:flavin adenine dinucleotide binding"/>
    <property type="evidence" value="ECO:0007669"/>
    <property type="project" value="TreeGrafter"/>
</dbReference>
<dbReference type="GO" id="GO:0030976">
    <property type="term" value="F:thiamine pyrophosphate binding"/>
    <property type="evidence" value="ECO:0007669"/>
    <property type="project" value="InterPro"/>
</dbReference>
<feature type="domain" description="Thiamine pyrophosphate enzyme central" evidence="4">
    <location>
        <begin position="198"/>
        <end position="335"/>
    </location>
</feature>
<dbReference type="CDD" id="cd00568">
    <property type="entry name" value="TPP_enzymes"/>
    <property type="match status" value="1"/>
</dbReference>
<dbReference type="PROSITE" id="PS00187">
    <property type="entry name" value="TPP_ENZYMES"/>
    <property type="match status" value="1"/>
</dbReference>
<dbReference type="STRING" id="517417.Cpar_1453"/>
<evidence type="ECO:0000259" key="5">
    <source>
        <dbReference type="Pfam" id="PF02775"/>
    </source>
</evidence>
<gene>
    <name evidence="7" type="ordered locus">Cpar_1453</name>
</gene>
<dbReference type="PANTHER" id="PTHR18968:SF142">
    <property type="entry name" value="ACETOLACTATE SYNTHASE"/>
    <property type="match status" value="1"/>
</dbReference>
<dbReference type="InterPro" id="IPR029035">
    <property type="entry name" value="DHS-like_NAD/FAD-binding_dom"/>
</dbReference>
<organism evidence="7 8">
    <name type="scientific">Chlorobaculum parvum (strain DSM 263 / NCIMB 8327)</name>
    <name type="common">Chlorobium vibrioforme subsp. thiosulfatophilum</name>
    <dbReference type="NCBI Taxonomy" id="517417"/>
    <lineage>
        <taxon>Bacteria</taxon>
        <taxon>Pseudomonadati</taxon>
        <taxon>Chlorobiota</taxon>
        <taxon>Chlorobiia</taxon>
        <taxon>Chlorobiales</taxon>
        <taxon>Chlorobiaceae</taxon>
        <taxon>Chlorobaculum</taxon>
    </lineage>
</organism>
<dbReference type="InterPro" id="IPR011766">
    <property type="entry name" value="TPP_enzyme_TPP-bd"/>
</dbReference>
<dbReference type="CDD" id="cd07035">
    <property type="entry name" value="TPP_PYR_POX_like"/>
    <property type="match status" value="1"/>
</dbReference>
<evidence type="ECO:0000256" key="3">
    <source>
        <dbReference type="RuleBase" id="RU362132"/>
    </source>
</evidence>
<dbReference type="InterPro" id="IPR000399">
    <property type="entry name" value="TPP-bd_CS"/>
</dbReference>
<evidence type="ECO:0000256" key="1">
    <source>
        <dbReference type="ARBA" id="ARBA00007812"/>
    </source>
</evidence>
<dbReference type="eggNOG" id="COG0028">
    <property type="taxonomic scope" value="Bacteria"/>
</dbReference>
<dbReference type="KEGG" id="cpc:Cpar_1453"/>
<reference evidence="7" key="1">
    <citation type="submission" date="2008-06" db="EMBL/GenBank/DDBJ databases">
        <title>Complete sequence of Chlorobaculum parvum NCIB 8327.</title>
        <authorList>
            <consortium name="US DOE Joint Genome Institute"/>
            <person name="Lucas S."/>
            <person name="Copeland A."/>
            <person name="Lapidus A."/>
            <person name="Glavina del Rio T."/>
            <person name="Dalin E."/>
            <person name="Tice H."/>
            <person name="Bruce D."/>
            <person name="Goodwin L."/>
            <person name="Pitluck S."/>
            <person name="Schmutz J."/>
            <person name="Larimer F."/>
            <person name="Land M."/>
            <person name="Hauser L."/>
            <person name="Kyrpides N."/>
            <person name="Mikhailova N."/>
            <person name="Zhao F."/>
            <person name="Li T."/>
            <person name="Liu Z."/>
            <person name="Overmann J."/>
            <person name="Bryant D.A."/>
            <person name="Richardson P."/>
        </authorList>
    </citation>
    <scope>NUCLEOTIDE SEQUENCE [LARGE SCALE GENOMIC DNA]</scope>
    <source>
        <strain evidence="7">NCIB 8327</strain>
    </source>
</reference>
<proteinExistence type="inferred from homology"/>
<evidence type="ECO:0000259" key="4">
    <source>
        <dbReference type="Pfam" id="PF00205"/>
    </source>
</evidence>
<dbReference type="InterPro" id="IPR045229">
    <property type="entry name" value="TPP_enz"/>
</dbReference>
<dbReference type="Pfam" id="PF02776">
    <property type="entry name" value="TPP_enzyme_N"/>
    <property type="match status" value="1"/>
</dbReference>
<dbReference type="Pfam" id="PF02775">
    <property type="entry name" value="TPP_enzyme_C"/>
    <property type="match status" value="1"/>
</dbReference>
<dbReference type="GO" id="GO:0005948">
    <property type="term" value="C:acetolactate synthase complex"/>
    <property type="evidence" value="ECO:0007669"/>
    <property type="project" value="TreeGrafter"/>
</dbReference>
<dbReference type="SUPFAM" id="SSF52518">
    <property type="entry name" value="Thiamin diphosphate-binding fold (THDP-binding)"/>
    <property type="match status" value="2"/>
</dbReference>
<keyword evidence="2 3" id="KW-0786">Thiamine pyrophosphate</keyword>
<accession>B3QPJ8</accession>
<dbReference type="Gene3D" id="3.40.50.1220">
    <property type="entry name" value="TPP-binding domain"/>
    <property type="match status" value="1"/>
</dbReference>
<dbReference type="AlphaFoldDB" id="B3QPJ8"/>
<name>B3QPJ8_CHLP8</name>
<dbReference type="PANTHER" id="PTHR18968">
    <property type="entry name" value="THIAMINE PYROPHOSPHATE ENZYMES"/>
    <property type="match status" value="1"/>
</dbReference>
<dbReference type="GO" id="GO:0009097">
    <property type="term" value="P:isoleucine biosynthetic process"/>
    <property type="evidence" value="ECO:0007669"/>
    <property type="project" value="TreeGrafter"/>
</dbReference>
<dbReference type="OrthoDB" id="4494979at2"/>
<dbReference type="Proteomes" id="UP000008811">
    <property type="component" value="Chromosome"/>
</dbReference>
<dbReference type="GO" id="GO:0003984">
    <property type="term" value="F:acetolactate synthase activity"/>
    <property type="evidence" value="ECO:0007669"/>
    <property type="project" value="TreeGrafter"/>
</dbReference>